<proteinExistence type="inferred from homology"/>
<dbReference type="GO" id="GO:0030170">
    <property type="term" value="F:pyridoxal phosphate binding"/>
    <property type="evidence" value="ECO:0007669"/>
    <property type="project" value="TreeGrafter"/>
</dbReference>
<comment type="cofactor">
    <cofactor evidence="2">
        <name>pyridoxal 5'-phosphate</name>
        <dbReference type="ChEBI" id="CHEBI:597326"/>
    </cofactor>
</comment>
<keyword evidence="2 3" id="KW-0808">Transferase</keyword>
<name>A0A6N2U7F9_9FIRM</name>
<evidence type="ECO:0000256" key="2">
    <source>
        <dbReference type="RuleBase" id="RU000587"/>
    </source>
</evidence>
<evidence type="ECO:0000256" key="1">
    <source>
        <dbReference type="ARBA" id="ARBA00006047"/>
    </source>
</evidence>
<dbReference type="AlphaFoldDB" id="A0A6N2U7F9"/>
<dbReference type="EMBL" id="CACRSW010000029">
    <property type="protein sequence ID" value="VYT12742.1"/>
    <property type="molecule type" value="Genomic_DNA"/>
</dbReference>
<protein>
    <recommendedName>
        <fullName evidence="2">Alpha-1,4 glucan phosphorylase</fullName>
        <ecNumber evidence="2">2.4.1.1</ecNumber>
    </recommendedName>
</protein>
<comment type="function">
    <text evidence="2">Allosteric enzyme that catalyzes the rate-limiting step in glycogen catabolism, the phosphorolytic cleavage of glycogen to produce glucose-1-phosphate, and plays a central role in maintaining cellular and organismal glucose homeostasis.</text>
</comment>
<reference evidence="3" key="1">
    <citation type="submission" date="2019-11" db="EMBL/GenBank/DDBJ databases">
        <authorList>
            <person name="Feng L."/>
        </authorList>
    </citation>
    <scope>NUCLEOTIDE SEQUENCE</scope>
    <source>
        <strain evidence="3">AvaginalisLFYP127</strain>
    </source>
</reference>
<keyword evidence="2" id="KW-0663">Pyridoxal phosphate</keyword>
<dbReference type="RefSeq" id="WP_156329339.1">
    <property type="nucleotide sequence ID" value="NZ_CACRSW010000029.1"/>
</dbReference>
<accession>A0A6N2U7F9</accession>
<dbReference type="SUPFAM" id="SSF53756">
    <property type="entry name" value="UDP-Glycosyltransferase/glycogen phosphorylase"/>
    <property type="match status" value="1"/>
</dbReference>
<gene>
    <name evidence="3" type="primary">glgP_1</name>
    <name evidence="3" type="ORF">AVLFYP127_00944</name>
</gene>
<dbReference type="EC" id="2.4.1.1" evidence="2"/>
<comment type="catalytic activity">
    <reaction evidence="2">
        <text>[(1-&gt;4)-alpha-D-glucosyl](n) + phosphate = [(1-&gt;4)-alpha-D-glucosyl](n-1) + alpha-D-glucose 1-phosphate</text>
        <dbReference type="Rhea" id="RHEA:41732"/>
        <dbReference type="Rhea" id="RHEA-COMP:9584"/>
        <dbReference type="Rhea" id="RHEA-COMP:9586"/>
        <dbReference type="ChEBI" id="CHEBI:15444"/>
        <dbReference type="ChEBI" id="CHEBI:43474"/>
        <dbReference type="ChEBI" id="CHEBI:58601"/>
        <dbReference type="EC" id="2.4.1.1"/>
    </reaction>
</comment>
<dbReference type="GO" id="GO:0005737">
    <property type="term" value="C:cytoplasm"/>
    <property type="evidence" value="ECO:0007669"/>
    <property type="project" value="TreeGrafter"/>
</dbReference>
<dbReference type="InterPro" id="IPR000811">
    <property type="entry name" value="Glyco_trans_35"/>
</dbReference>
<evidence type="ECO:0000313" key="3">
    <source>
        <dbReference type="EMBL" id="VYT12742.1"/>
    </source>
</evidence>
<dbReference type="GO" id="GO:0005980">
    <property type="term" value="P:glycogen catabolic process"/>
    <property type="evidence" value="ECO:0007669"/>
    <property type="project" value="TreeGrafter"/>
</dbReference>
<keyword evidence="2 3" id="KW-0328">Glycosyltransferase</keyword>
<dbReference type="PIRSF" id="PIRSF000460">
    <property type="entry name" value="Pprylas_GlgP"/>
    <property type="match status" value="1"/>
</dbReference>
<dbReference type="PANTHER" id="PTHR11468">
    <property type="entry name" value="GLYCOGEN PHOSPHORYLASE"/>
    <property type="match status" value="1"/>
</dbReference>
<dbReference type="GO" id="GO:0008184">
    <property type="term" value="F:glycogen phosphorylase activity"/>
    <property type="evidence" value="ECO:0007669"/>
    <property type="project" value="InterPro"/>
</dbReference>
<keyword evidence="2" id="KW-0119">Carbohydrate metabolism</keyword>
<organism evidence="3">
    <name type="scientific">Anaerococcus vaginalis</name>
    <dbReference type="NCBI Taxonomy" id="33037"/>
    <lineage>
        <taxon>Bacteria</taxon>
        <taxon>Bacillati</taxon>
        <taxon>Bacillota</taxon>
        <taxon>Tissierellia</taxon>
        <taxon>Tissierellales</taxon>
        <taxon>Peptoniphilaceae</taxon>
        <taxon>Anaerococcus</taxon>
    </lineage>
</organism>
<sequence length="749" mass="89224">MEKNNNNFILKRIQNFLYSFYAKETDDARLSEIYDGLVKALMQDIGKNWTKSKKFFKNKEVYLLSFEYNPGKFIESAIESLDYTDEVNKCLDSLNISMEDLVNYEKEASLGNSDIGIGSWYLMKELSKNKIKSMAYALRYESGGMKQEIREGRQFVNPNEWLYRGNKWEHKKDFSYILNIQNKEVKAVAYDMPIFNNENNFVNSLRLWKSESINKIDYLNLKSGDLKSAYDDYINNNSLTQFLYLDNSTYEGKIFRLKQEYFYCVSSIQDIFRRYFKRNFEIKNIKNKVKIVLADIHPSLAIVEFIRSLHQGYNLEIGECVDISRKVFDHIGFLVTPDSRESYDISMIKSIDESFFDIVIKLNEYAKINFNLPIIENNQLQYDRLNYFFAEKCFYLSKMFVDNYKDKSNNFSHLNFGIDRYLYAKSNNKNLKKLLENYDINISNKNSLEKLEKLKNNMDFYDEVEDVKYKNKLQLIEYFKINEIEPINPYSIFDMQLTMFHEAKRQLLSAICIASMYYKLKDNSNILIPPTTYIFSGKASDGYFMAKEIIKFILALKYMLDKDKLIKEKLKIIFIEDLNVEKLRQIYPACDIYSNLTLPLYDNQSFHMLNAIFNFSNIISAKGGILTNIQKENKIYTFADDYKKIEKIKEENSYNAREFYYKNDIIKTTIDNLINEDYSNLPYNFKNIYDYLISYNDSFFIFKDHEQLLDKRLEMGMDYLDKKKWIDKEIDNILWANEFNLDKNFEKLK</sequence>
<dbReference type="PANTHER" id="PTHR11468:SF3">
    <property type="entry name" value="GLYCOGEN PHOSPHORYLASE, LIVER FORM"/>
    <property type="match status" value="1"/>
</dbReference>
<comment type="similarity">
    <text evidence="1 2">Belongs to the glycogen phosphorylase family.</text>
</comment>
<dbReference type="Gene3D" id="3.40.50.2000">
    <property type="entry name" value="Glycogen Phosphorylase B"/>
    <property type="match status" value="2"/>
</dbReference>
<dbReference type="Pfam" id="PF00343">
    <property type="entry name" value="Phosphorylase"/>
    <property type="match status" value="2"/>
</dbReference>